<proteinExistence type="predicted"/>
<evidence type="ECO:0000313" key="1">
    <source>
        <dbReference type="EMBL" id="AJA90737.1"/>
    </source>
</evidence>
<evidence type="ECO:0000313" key="2">
    <source>
        <dbReference type="Proteomes" id="UP000030940"/>
    </source>
</evidence>
<dbReference type="AlphaFoldDB" id="A0A0A7V3F3"/>
<name>A0A0A7V3F3_9SPIR</name>
<organism evidence="1 2">
    <name type="scientific">Borreliella chilensis</name>
    <dbReference type="NCBI Taxonomy" id="1245910"/>
    <lineage>
        <taxon>Bacteria</taxon>
        <taxon>Pseudomonadati</taxon>
        <taxon>Spirochaetota</taxon>
        <taxon>Spirochaetia</taxon>
        <taxon>Spirochaetales</taxon>
        <taxon>Borreliaceae</taxon>
        <taxon>Borreliella</taxon>
    </lineage>
</organism>
<sequence length="91" mass="10487">MRKLILISFFVLGLNAYSYNLQDDEEIAVKFLYEEVKFSSNLNENHTTSSVEILIQNLIDKIGSENILSIEHNLTFNGVSIMVTYKIKKRS</sequence>
<dbReference type="Proteomes" id="UP000030940">
    <property type="component" value="Plasmid lp54"/>
</dbReference>
<accession>A0A0A7V3F3</accession>
<protein>
    <recommendedName>
        <fullName evidence="3">Bbs27 protein</fullName>
    </recommendedName>
</protein>
<keyword evidence="2" id="KW-1185">Reference proteome</keyword>
<evidence type="ECO:0008006" key="3">
    <source>
        <dbReference type="Google" id="ProtNLM"/>
    </source>
</evidence>
<dbReference type="KEGG" id="bchi:OY14_04620"/>
<dbReference type="EMBL" id="CP009912">
    <property type="protein sequence ID" value="AJA90737.1"/>
    <property type="molecule type" value="Genomic_DNA"/>
</dbReference>
<keyword evidence="1" id="KW-0614">Plasmid</keyword>
<geneLocation type="plasmid" evidence="1 2">
    <name>lp54</name>
</geneLocation>
<reference evidence="1 2" key="1">
    <citation type="journal article" date="2015" name="Genome Announc.">
        <title>Genome Sequence of Borrelia chilensis VA1, a South American Member of the Lyme Borreliosis Group.</title>
        <authorList>
            <person name="Huang W."/>
            <person name="Ojaimi C."/>
            <person name="Fallon J.T."/>
            <person name="Travisany D."/>
            <person name="Maass A."/>
            <person name="Ivanova L."/>
            <person name="Tomova A."/>
            <person name="Gonzalez-Acuna D."/>
            <person name="Godfrey H.P."/>
            <person name="Cabello F.C."/>
        </authorList>
    </citation>
    <scope>NUCLEOTIDE SEQUENCE [LARGE SCALE GENOMIC DNA]</scope>
    <source>
        <strain evidence="1 2">VA1</strain>
        <plasmid evidence="1">lp54</plasmid>
    </source>
</reference>
<gene>
    <name evidence="1" type="ORF">OY14_04620</name>
</gene>
<dbReference type="HOGENOM" id="CLU_2647330_0_0_12"/>